<evidence type="ECO:0000313" key="3">
    <source>
        <dbReference type="Proteomes" id="UP001177670"/>
    </source>
</evidence>
<protein>
    <submittedName>
        <fullName evidence="2">Uncharacterized protein</fullName>
    </submittedName>
</protein>
<dbReference type="AlphaFoldDB" id="A0AA40FXE1"/>
<dbReference type="Proteomes" id="UP001177670">
    <property type="component" value="Unassembled WGS sequence"/>
</dbReference>
<evidence type="ECO:0000313" key="2">
    <source>
        <dbReference type="EMBL" id="KAK1126765.1"/>
    </source>
</evidence>
<evidence type="ECO:0000256" key="1">
    <source>
        <dbReference type="SAM" id="MobiDB-lite"/>
    </source>
</evidence>
<dbReference type="EMBL" id="JAHYIQ010000013">
    <property type="protein sequence ID" value="KAK1126765.1"/>
    <property type="molecule type" value="Genomic_DNA"/>
</dbReference>
<sequence length="61" mass="6458">MHGKNGMAPMGRDTPRSSNQDDGSWLGSPGLATRRRTHLNAVIRIQAASGQGTGGVRDRSL</sequence>
<proteinExistence type="predicted"/>
<name>A0AA40FXE1_9HYME</name>
<accession>A0AA40FXE1</accession>
<keyword evidence="3" id="KW-1185">Reference proteome</keyword>
<feature type="region of interest" description="Disordered" evidence="1">
    <location>
        <begin position="1"/>
        <end position="32"/>
    </location>
</feature>
<comment type="caution">
    <text evidence="2">The sequence shown here is derived from an EMBL/GenBank/DDBJ whole genome shotgun (WGS) entry which is preliminary data.</text>
</comment>
<gene>
    <name evidence="2" type="ORF">K0M31_004388</name>
</gene>
<reference evidence="2" key="1">
    <citation type="submission" date="2021-10" db="EMBL/GenBank/DDBJ databases">
        <title>Melipona bicolor Genome sequencing and assembly.</title>
        <authorList>
            <person name="Araujo N.S."/>
            <person name="Arias M.C."/>
        </authorList>
    </citation>
    <scope>NUCLEOTIDE SEQUENCE</scope>
    <source>
        <strain evidence="2">USP_2M_L1-L4_2017</strain>
        <tissue evidence="2">Whole body</tissue>
    </source>
</reference>
<organism evidence="2 3">
    <name type="scientific">Melipona bicolor</name>
    <dbReference type="NCBI Taxonomy" id="60889"/>
    <lineage>
        <taxon>Eukaryota</taxon>
        <taxon>Metazoa</taxon>
        <taxon>Ecdysozoa</taxon>
        <taxon>Arthropoda</taxon>
        <taxon>Hexapoda</taxon>
        <taxon>Insecta</taxon>
        <taxon>Pterygota</taxon>
        <taxon>Neoptera</taxon>
        <taxon>Endopterygota</taxon>
        <taxon>Hymenoptera</taxon>
        <taxon>Apocrita</taxon>
        <taxon>Aculeata</taxon>
        <taxon>Apoidea</taxon>
        <taxon>Anthophila</taxon>
        <taxon>Apidae</taxon>
        <taxon>Melipona</taxon>
    </lineage>
</organism>